<dbReference type="Pfam" id="PF00296">
    <property type="entry name" value="Bac_luciferase"/>
    <property type="match status" value="1"/>
</dbReference>
<dbReference type="SUPFAM" id="SSF51679">
    <property type="entry name" value="Bacterial luciferase-like"/>
    <property type="match status" value="1"/>
</dbReference>
<evidence type="ECO:0000313" key="3">
    <source>
        <dbReference type="Proteomes" id="UP000193335"/>
    </source>
</evidence>
<protein>
    <recommendedName>
        <fullName evidence="1">Luciferase-like domain-containing protein</fullName>
    </recommendedName>
</protein>
<dbReference type="GO" id="GO:0005829">
    <property type="term" value="C:cytosol"/>
    <property type="evidence" value="ECO:0007669"/>
    <property type="project" value="TreeGrafter"/>
</dbReference>
<dbReference type="PANTHER" id="PTHR30137:SF6">
    <property type="entry name" value="LUCIFERASE-LIKE MONOOXYGENASE"/>
    <property type="match status" value="1"/>
</dbReference>
<comment type="caution">
    <text evidence="2">The sequence shown here is derived from an EMBL/GenBank/DDBJ whole genome shotgun (WGS) entry which is preliminary data.</text>
</comment>
<sequence length="214" mass="23460">MLRKPPDARDRFKCDLDELLALLGERQADDAAYVPARGLDVPVWLLGSSTSSAALAGTLGLPFSYASHIAPDDLQVALHTYRKNFRASKTLQRDYTMVSAFIIAAETDTQAQDLLASIRPILMQWFRKTSVPLATDKVTTPTAAATPEQDLPYAIVGSPETVRSGIEAMVRKTLADELMVVTLIRDPAAARRSYEIVARICRNITREPARSTTG</sequence>
<dbReference type="InterPro" id="IPR011251">
    <property type="entry name" value="Luciferase-like_dom"/>
</dbReference>
<dbReference type="RefSeq" id="WP_085398619.1">
    <property type="nucleotide sequence ID" value="NZ_NAFL01000193.1"/>
</dbReference>
<name>A0A1Y2JXU6_BRAJP</name>
<dbReference type="GO" id="GO:0016705">
    <property type="term" value="F:oxidoreductase activity, acting on paired donors, with incorporation or reduction of molecular oxygen"/>
    <property type="evidence" value="ECO:0007669"/>
    <property type="project" value="InterPro"/>
</dbReference>
<dbReference type="EMBL" id="NAFL01000193">
    <property type="protein sequence ID" value="OSJ36454.1"/>
    <property type="molecule type" value="Genomic_DNA"/>
</dbReference>
<evidence type="ECO:0000313" key="2">
    <source>
        <dbReference type="EMBL" id="OSJ36454.1"/>
    </source>
</evidence>
<dbReference type="AlphaFoldDB" id="A0A1Y2JXU6"/>
<proteinExistence type="predicted"/>
<gene>
    <name evidence="2" type="ORF">BSZ19_04215</name>
</gene>
<feature type="domain" description="Luciferase-like" evidence="1">
    <location>
        <begin position="26"/>
        <end position="175"/>
    </location>
</feature>
<reference evidence="2 3" key="1">
    <citation type="submission" date="2017-03" db="EMBL/GenBank/DDBJ databases">
        <title>Whole genome sequences of fourteen strains of Bradyrhizobium canariense and one strain of Bradyrhizobium japonicum isolated from Lupinus (Papilionoideae: Genisteae) species in Algeria.</title>
        <authorList>
            <person name="Crovadore J."/>
            <person name="Chekireb D."/>
            <person name="Brachmann A."/>
            <person name="Chablais R."/>
            <person name="Cochard B."/>
            <person name="Lefort F."/>
        </authorList>
    </citation>
    <scope>NUCLEOTIDE SEQUENCE [LARGE SCALE GENOMIC DNA]</scope>
    <source>
        <strain evidence="2 3">UBMA197</strain>
    </source>
</reference>
<organism evidence="2 3">
    <name type="scientific">Bradyrhizobium japonicum</name>
    <dbReference type="NCBI Taxonomy" id="375"/>
    <lineage>
        <taxon>Bacteria</taxon>
        <taxon>Pseudomonadati</taxon>
        <taxon>Pseudomonadota</taxon>
        <taxon>Alphaproteobacteria</taxon>
        <taxon>Hyphomicrobiales</taxon>
        <taxon>Nitrobacteraceae</taxon>
        <taxon>Bradyrhizobium</taxon>
    </lineage>
</organism>
<dbReference type="PANTHER" id="PTHR30137">
    <property type="entry name" value="LUCIFERASE-LIKE MONOOXYGENASE"/>
    <property type="match status" value="1"/>
</dbReference>
<dbReference type="Gene3D" id="3.20.20.30">
    <property type="entry name" value="Luciferase-like domain"/>
    <property type="match status" value="1"/>
</dbReference>
<dbReference type="CDD" id="cd00347">
    <property type="entry name" value="Flavin_utilizing_monoxygenases"/>
    <property type="match status" value="1"/>
</dbReference>
<evidence type="ECO:0000259" key="1">
    <source>
        <dbReference type="Pfam" id="PF00296"/>
    </source>
</evidence>
<dbReference type="InterPro" id="IPR036661">
    <property type="entry name" value="Luciferase-like_sf"/>
</dbReference>
<dbReference type="Proteomes" id="UP000193335">
    <property type="component" value="Unassembled WGS sequence"/>
</dbReference>
<dbReference type="InterPro" id="IPR050766">
    <property type="entry name" value="Bact_Lucif_Oxidored"/>
</dbReference>
<accession>A0A1Y2JXU6</accession>